<name>A0ABX7BBL6_9PROT</name>
<proteinExistence type="predicted"/>
<sequence>MQEARLKRAAKALGEMPLMAKHEIGEVEPFSLRTYLEEVLVDEASSDIDIDRVLERMVELAVTAYNQDA</sequence>
<dbReference type="EMBL" id="CP067420">
    <property type="protein sequence ID" value="QQP91784.1"/>
    <property type="molecule type" value="Genomic_DNA"/>
</dbReference>
<reference evidence="1" key="1">
    <citation type="submission" date="2021-02" db="EMBL/GenBank/DDBJ databases">
        <title>Skermanella TT6 skin isolate.</title>
        <authorList>
            <person name="Lee K."/>
            <person name="Ganzorig M."/>
        </authorList>
    </citation>
    <scope>NUCLEOTIDE SEQUENCE</scope>
    <source>
        <strain evidence="1">TT6</strain>
    </source>
</reference>
<keyword evidence="2" id="KW-1185">Reference proteome</keyword>
<accession>A0ABX7BBL6</accession>
<evidence type="ECO:0000313" key="2">
    <source>
        <dbReference type="Proteomes" id="UP000595197"/>
    </source>
</evidence>
<dbReference type="Proteomes" id="UP000595197">
    <property type="component" value="Chromosome"/>
</dbReference>
<protein>
    <submittedName>
        <fullName evidence="1">Uncharacterized protein</fullName>
    </submittedName>
</protein>
<dbReference type="RefSeq" id="WP_201080061.1">
    <property type="nucleotide sequence ID" value="NZ_CP067420.1"/>
</dbReference>
<gene>
    <name evidence="1" type="ORF">IGS68_11520</name>
</gene>
<organism evidence="1 2">
    <name type="scientific">Skermanella cutis</name>
    <dbReference type="NCBI Taxonomy" id="2775420"/>
    <lineage>
        <taxon>Bacteria</taxon>
        <taxon>Pseudomonadati</taxon>
        <taxon>Pseudomonadota</taxon>
        <taxon>Alphaproteobacteria</taxon>
        <taxon>Rhodospirillales</taxon>
        <taxon>Azospirillaceae</taxon>
        <taxon>Skermanella</taxon>
    </lineage>
</organism>
<evidence type="ECO:0000313" key="1">
    <source>
        <dbReference type="EMBL" id="QQP91784.1"/>
    </source>
</evidence>